<dbReference type="RefSeq" id="WP_255872902.1">
    <property type="nucleotide sequence ID" value="NZ_JACASI010000008.1"/>
</dbReference>
<evidence type="ECO:0000256" key="4">
    <source>
        <dbReference type="ARBA" id="ARBA00022989"/>
    </source>
</evidence>
<keyword evidence="5 10" id="KW-0472">Membrane</keyword>
<dbReference type="PANTHER" id="PTHR38035">
    <property type="entry name" value="UPF0070 PROTEIN YFGM"/>
    <property type="match status" value="1"/>
</dbReference>
<evidence type="ECO:0000256" key="9">
    <source>
        <dbReference type="SAM" id="MobiDB-lite"/>
    </source>
</evidence>
<evidence type="ECO:0000259" key="11">
    <source>
        <dbReference type="Pfam" id="PF09976"/>
    </source>
</evidence>
<evidence type="ECO:0000256" key="10">
    <source>
        <dbReference type="SAM" id="Phobius"/>
    </source>
</evidence>
<feature type="domain" description="Ancillary SecYEG translocon subunit/Cell division coordinator CpoB TPR" evidence="11">
    <location>
        <begin position="15"/>
        <end position="216"/>
    </location>
</feature>
<evidence type="ECO:0000256" key="3">
    <source>
        <dbReference type="ARBA" id="ARBA00022692"/>
    </source>
</evidence>
<protein>
    <recommendedName>
        <fullName evidence="8">Ancillary SecYEG translocon subunit</fullName>
    </recommendedName>
</protein>
<name>A0ABT1NYY4_9GAMM</name>
<proteinExistence type="inferred from homology"/>
<keyword evidence="6" id="KW-0143">Chaperone</keyword>
<evidence type="ECO:0000256" key="6">
    <source>
        <dbReference type="ARBA" id="ARBA00023186"/>
    </source>
</evidence>
<dbReference type="PIRSF" id="PIRSF006170">
    <property type="entry name" value="YfgM"/>
    <property type="match status" value="1"/>
</dbReference>
<dbReference type="EMBL" id="JACASI010000008">
    <property type="protein sequence ID" value="MCQ3827986.1"/>
    <property type="molecule type" value="Genomic_DNA"/>
</dbReference>
<dbReference type="SUPFAM" id="SSF48452">
    <property type="entry name" value="TPR-like"/>
    <property type="match status" value="1"/>
</dbReference>
<keyword evidence="2" id="KW-1003">Cell membrane</keyword>
<dbReference type="Proteomes" id="UP001205566">
    <property type="component" value="Unassembled WGS sequence"/>
</dbReference>
<comment type="similarity">
    <text evidence="7">Belongs to the YfgM family.</text>
</comment>
<feature type="region of interest" description="Disordered" evidence="9">
    <location>
        <begin position="215"/>
        <end position="255"/>
    </location>
</feature>
<dbReference type="InterPro" id="IPR018704">
    <property type="entry name" value="SecYEG/CpoB_TPR"/>
</dbReference>
<feature type="compositionally biased region" description="Polar residues" evidence="9">
    <location>
        <begin position="244"/>
        <end position="255"/>
    </location>
</feature>
<keyword evidence="3 10" id="KW-0812">Transmembrane</keyword>
<evidence type="ECO:0000313" key="12">
    <source>
        <dbReference type="EMBL" id="MCQ3827986.1"/>
    </source>
</evidence>
<sequence>MADHLTEEEQIESIKRWWKENGTGIVTGVVLALAAYFGWQWWQGKERGEAEAASNMYQSFVEAVSANEGNPDNKQVTTAKSLARELKDDYGNRIYATQASLELAALAAKENDLEAAAKELQWALDNTGDEALKLVAKRRLAAVKAARGETKEALKLLEGDVPPAFASLYAETRGDILVQQGDTDAARTAYQEARAQILPEQAANSRLLDLKIESLGEAPAGDSQANETIDETKEDAPVSESDNDSGNAEMENNAQ</sequence>
<keyword evidence="13" id="KW-1185">Reference proteome</keyword>
<evidence type="ECO:0000256" key="8">
    <source>
        <dbReference type="ARBA" id="ARBA00024235"/>
    </source>
</evidence>
<gene>
    <name evidence="12" type="ORF">HXX02_00865</name>
</gene>
<comment type="caution">
    <text evidence="12">The sequence shown here is derived from an EMBL/GenBank/DDBJ whole genome shotgun (WGS) entry which is preliminary data.</text>
</comment>
<dbReference type="InterPro" id="IPR026039">
    <property type="entry name" value="YfgM"/>
</dbReference>
<reference evidence="12" key="1">
    <citation type="thesis" date="2020" institute="Technische Universitat Dresden" country="Dresden, Germany">
        <title>The Agarolytic System of Microbulbifer elongatus PORT2, Isolated from Batu Karas, Pangandaran West Java Indonesia.</title>
        <authorList>
            <person name="Anggraeni S.R."/>
        </authorList>
    </citation>
    <scope>NUCLEOTIDE SEQUENCE</scope>
    <source>
        <strain evidence="12">PORT2</strain>
    </source>
</reference>
<comment type="subcellular location">
    <subcellularLocation>
        <location evidence="1">Cell membrane</location>
        <topology evidence="1">Single-pass type II membrane protein</topology>
    </subcellularLocation>
</comment>
<evidence type="ECO:0000256" key="2">
    <source>
        <dbReference type="ARBA" id="ARBA00022475"/>
    </source>
</evidence>
<dbReference type="PANTHER" id="PTHR38035:SF1">
    <property type="entry name" value="ANCILLARY SECYEG TRANSLOCON SUBUNIT"/>
    <property type="match status" value="1"/>
</dbReference>
<dbReference type="Gene3D" id="1.25.40.10">
    <property type="entry name" value="Tetratricopeptide repeat domain"/>
    <property type="match status" value="1"/>
</dbReference>
<keyword evidence="4 10" id="KW-1133">Transmembrane helix</keyword>
<dbReference type="InterPro" id="IPR011990">
    <property type="entry name" value="TPR-like_helical_dom_sf"/>
</dbReference>
<evidence type="ECO:0000256" key="1">
    <source>
        <dbReference type="ARBA" id="ARBA00004401"/>
    </source>
</evidence>
<evidence type="ECO:0000313" key="13">
    <source>
        <dbReference type="Proteomes" id="UP001205566"/>
    </source>
</evidence>
<accession>A0ABT1NYY4</accession>
<feature type="transmembrane region" description="Helical" evidence="10">
    <location>
        <begin position="21"/>
        <end position="42"/>
    </location>
</feature>
<evidence type="ECO:0000256" key="7">
    <source>
        <dbReference type="ARBA" id="ARBA00024197"/>
    </source>
</evidence>
<dbReference type="Pfam" id="PF09976">
    <property type="entry name" value="TPR_21"/>
    <property type="match status" value="1"/>
</dbReference>
<organism evidence="12 13">
    <name type="scientific">Microbulbifer elongatus</name>
    <dbReference type="NCBI Taxonomy" id="86173"/>
    <lineage>
        <taxon>Bacteria</taxon>
        <taxon>Pseudomonadati</taxon>
        <taxon>Pseudomonadota</taxon>
        <taxon>Gammaproteobacteria</taxon>
        <taxon>Cellvibrionales</taxon>
        <taxon>Microbulbiferaceae</taxon>
        <taxon>Microbulbifer</taxon>
    </lineage>
</organism>
<evidence type="ECO:0000256" key="5">
    <source>
        <dbReference type="ARBA" id="ARBA00023136"/>
    </source>
</evidence>